<name>A0ABQ5IYF7_9ASTR</name>
<evidence type="ECO:0000313" key="2">
    <source>
        <dbReference type="EMBL" id="GJU05131.1"/>
    </source>
</evidence>
<evidence type="ECO:0000256" key="1">
    <source>
        <dbReference type="SAM" id="MobiDB-lite"/>
    </source>
</evidence>
<feature type="region of interest" description="Disordered" evidence="1">
    <location>
        <begin position="95"/>
        <end position="149"/>
    </location>
</feature>
<proteinExistence type="predicted"/>
<reference evidence="2" key="1">
    <citation type="journal article" date="2022" name="Int. J. Mol. Sci.">
        <title>Draft Genome of Tanacetum Coccineum: Genomic Comparison of Closely Related Tanacetum-Family Plants.</title>
        <authorList>
            <person name="Yamashiro T."/>
            <person name="Shiraishi A."/>
            <person name="Nakayama K."/>
            <person name="Satake H."/>
        </authorList>
    </citation>
    <scope>NUCLEOTIDE SEQUENCE</scope>
</reference>
<evidence type="ECO:0000313" key="3">
    <source>
        <dbReference type="Proteomes" id="UP001151760"/>
    </source>
</evidence>
<organism evidence="2 3">
    <name type="scientific">Tanacetum coccineum</name>
    <dbReference type="NCBI Taxonomy" id="301880"/>
    <lineage>
        <taxon>Eukaryota</taxon>
        <taxon>Viridiplantae</taxon>
        <taxon>Streptophyta</taxon>
        <taxon>Embryophyta</taxon>
        <taxon>Tracheophyta</taxon>
        <taxon>Spermatophyta</taxon>
        <taxon>Magnoliopsida</taxon>
        <taxon>eudicotyledons</taxon>
        <taxon>Gunneridae</taxon>
        <taxon>Pentapetalae</taxon>
        <taxon>asterids</taxon>
        <taxon>campanulids</taxon>
        <taxon>Asterales</taxon>
        <taxon>Asteraceae</taxon>
        <taxon>Asteroideae</taxon>
        <taxon>Anthemideae</taxon>
        <taxon>Anthemidinae</taxon>
        <taxon>Tanacetum</taxon>
    </lineage>
</organism>
<gene>
    <name evidence="2" type="ORF">Tco_1121561</name>
</gene>
<dbReference type="Proteomes" id="UP001151760">
    <property type="component" value="Unassembled WGS sequence"/>
</dbReference>
<accession>A0ABQ5IYF7</accession>
<feature type="region of interest" description="Disordered" evidence="1">
    <location>
        <begin position="236"/>
        <end position="262"/>
    </location>
</feature>
<sequence>MVWCKGWSRSWSLSKRQGMASINEKAWCGLHAVVSDSPASDYDSADESSVCSTPLLLPLKKLDGVEPGSGPKIVKSILKLKSTFKAETLKGITLNEPSSAPARGNKSSSASKTNLAPTGKLKNVKVEDDPPLAMHRTGQGESSSRSRPLRPLVSFPSCIHYEYNSHHSDDCLYYPTCEICGSYDHNTHDHNKIISQRRGINPRNPQHVTKNYETCGSNVHTTSDHDDIEWFRKRETPHAKKAKSSNALRSKTSTKRWASRQN</sequence>
<dbReference type="EMBL" id="BQNB010021319">
    <property type="protein sequence ID" value="GJU05131.1"/>
    <property type="molecule type" value="Genomic_DNA"/>
</dbReference>
<reference evidence="2" key="2">
    <citation type="submission" date="2022-01" db="EMBL/GenBank/DDBJ databases">
        <authorList>
            <person name="Yamashiro T."/>
            <person name="Shiraishi A."/>
            <person name="Satake H."/>
            <person name="Nakayama K."/>
        </authorList>
    </citation>
    <scope>NUCLEOTIDE SEQUENCE</scope>
</reference>
<keyword evidence="3" id="KW-1185">Reference proteome</keyword>
<feature type="compositionally biased region" description="Polar residues" evidence="1">
    <location>
        <begin position="105"/>
        <end position="116"/>
    </location>
</feature>
<protein>
    <submittedName>
        <fullName evidence="2">Uncharacterized protein</fullName>
    </submittedName>
</protein>
<comment type="caution">
    <text evidence="2">The sequence shown here is derived from an EMBL/GenBank/DDBJ whole genome shotgun (WGS) entry which is preliminary data.</text>
</comment>
<feature type="compositionally biased region" description="Basic residues" evidence="1">
    <location>
        <begin position="252"/>
        <end position="262"/>
    </location>
</feature>